<evidence type="ECO:0000313" key="1">
    <source>
        <dbReference type="EMBL" id="CAB4219137.1"/>
    </source>
</evidence>
<proteinExistence type="predicted"/>
<sequence length="442" mass="47903">MTKIKSYTDFKRTLNEAAQADELRDKLSDLGYAEKSSELSSGGDITDDIQKIAEVALEEFKKLAPTVKVTITGGNDAFHHNLSYVSRHTKGQAIDLVITPNSAEAHKQMISVLDRISAGTPGFSYIDEYTNPTAAATAGHFHLSYGKSAENSKTANAKVDDPIEVSGLTGAEAAAGNLSNSGIVIDSDLIKRLVAKLKEKNFSQAELDKYSTSLTAGKGTNFKASGGFPKENMVALEKSMDKNGITNEFARKAILGVISKESSKGGSETSYFSTPIARMKEVFGARISKYSNEEIEGWRQLGKTEFDHKFWEAVYGGMYGNTEPGDGEKYRGRGFNGITFKGNYENLQKIYNKSNQSLGSIDIVKNPELLEKPEVAAEFAILYFVDSFKRHGKNPNNYSDLDSAVTDYIRANAGWGTSLDGAVVSAGLQKAKAFASSLDSTA</sequence>
<protein>
    <recommendedName>
        <fullName evidence="2">Glycoside hydrolase, family 19, catalytic</fullName>
    </recommendedName>
</protein>
<dbReference type="Gene3D" id="1.10.530.10">
    <property type="match status" value="1"/>
</dbReference>
<accession>A0A6J5SXI3</accession>
<evidence type="ECO:0008006" key="2">
    <source>
        <dbReference type="Google" id="ProtNLM"/>
    </source>
</evidence>
<dbReference type="SUPFAM" id="SSF53955">
    <property type="entry name" value="Lysozyme-like"/>
    <property type="match status" value="1"/>
</dbReference>
<reference evidence="1" key="1">
    <citation type="submission" date="2020-05" db="EMBL/GenBank/DDBJ databases">
        <authorList>
            <person name="Chiriac C."/>
            <person name="Salcher M."/>
            <person name="Ghai R."/>
            <person name="Kavagutti S V."/>
        </authorList>
    </citation>
    <scope>NUCLEOTIDE SEQUENCE</scope>
</reference>
<dbReference type="EMBL" id="LR797474">
    <property type="protein sequence ID" value="CAB4219137.1"/>
    <property type="molecule type" value="Genomic_DNA"/>
</dbReference>
<dbReference type="InterPro" id="IPR023346">
    <property type="entry name" value="Lysozyme-like_dom_sf"/>
</dbReference>
<organism evidence="1">
    <name type="scientific">uncultured Caudovirales phage</name>
    <dbReference type="NCBI Taxonomy" id="2100421"/>
    <lineage>
        <taxon>Viruses</taxon>
        <taxon>Duplodnaviria</taxon>
        <taxon>Heunggongvirae</taxon>
        <taxon>Uroviricota</taxon>
        <taxon>Caudoviricetes</taxon>
        <taxon>Peduoviridae</taxon>
        <taxon>Maltschvirus</taxon>
        <taxon>Maltschvirus maltsch</taxon>
    </lineage>
</organism>
<gene>
    <name evidence="1" type="ORF">UFOVP1604_220</name>
</gene>
<name>A0A6J5SXI3_9CAUD</name>